<feature type="transmembrane region" description="Helical" evidence="1">
    <location>
        <begin position="157"/>
        <end position="177"/>
    </location>
</feature>
<feature type="transmembrane region" description="Helical" evidence="1">
    <location>
        <begin position="382"/>
        <end position="400"/>
    </location>
</feature>
<proteinExistence type="predicted"/>
<comment type="caution">
    <text evidence="2">The sequence shown here is derived from an EMBL/GenBank/DDBJ whole genome shotgun (WGS) entry which is preliminary data.</text>
</comment>
<feature type="transmembrane region" description="Helical" evidence="1">
    <location>
        <begin position="270"/>
        <end position="288"/>
    </location>
</feature>
<feature type="transmembrane region" description="Helical" evidence="1">
    <location>
        <begin position="294"/>
        <end position="315"/>
    </location>
</feature>
<feature type="transmembrane region" description="Helical" evidence="1">
    <location>
        <begin position="438"/>
        <end position="455"/>
    </location>
</feature>
<accession>A0A4V6N9K5</accession>
<evidence type="ECO:0000256" key="1">
    <source>
        <dbReference type="SAM" id="Phobius"/>
    </source>
</evidence>
<dbReference type="AlphaFoldDB" id="A0A4V6N9K5"/>
<feature type="transmembrane region" description="Helical" evidence="1">
    <location>
        <begin position="54"/>
        <end position="74"/>
    </location>
</feature>
<gene>
    <name evidence="2" type="ORF">C4B24_01890</name>
</gene>
<keyword evidence="1" id="KW-0812">Transmembrane</keyword>
<feature type="transmembrane region" description="Helical" evidence="1">
    <location>
        <begin position="345"/>
        <end position="370"/>
    </location>
</feature>
<dbReference type="EMBL" id="PSZO01000006">
    <property type="protein sequence ID" value="TCG11488.1"/>
    <property type="molecule type" value="Genomic_DNA"/>
</dbReference>
<feature type="transmembrane region" description="Helical" evidence="1">
    <location>
        <begin position="94"/>
        <end position="111"/>
    </location>
</feature>
<evidence type="ECO:0000313" key="2">
    <source>
        <dbReference type="EMBL" id="TCG11488.1"/>
    </source>
</evidence>
<name>A0A4V6N9K5_9MOLU</name>
<sequence length="685" mass="78851">MIIGIFIALTLIWPLLITLCVGKKNIIPTILITFIFFFISFNSIHIFIINSTTVKVLTTFCIVSVASLMILFGIKKGSFTKQKMMEALSHSWSLYLMIALTVIIRIFTNHINSDSIAYARDAQLIKTGDWNLSGSAFWYKTPVFGQMSSLSNYTIDFFTIYGEMLHTILFAVGINIILRQIKGKKIWQLIVMIILTSISSVFALSYKTSGVNWSAVSITLIFIFASRKRNSILLLMIPFSFSVFSFSPMLTFPVAVIIFAWRKKWDLKEVLYLIIISIFSIVFTFLNILNVRYIYFLVIDVLFAFGFIFIVLIYIKVPEKELYNPLYKFKLLKNREIIKTKKHKIISILIAASILFISELVMLLMIFNIMPFPLIVGAREKAMMTTIPIALAIVIADALLNWKVSDQFKWMLSCVAIMIIYSIVQTLPFVPSYILDRLSLPFSMGIGLIVLIRCYENDLFNSGKIIVRIGAVTTMMALNLTTLFMGVLPSALYSPPSTNIEQNYKFTTSSEREVMNDIITKNPNAVIYSDIAVSSIPQVGDKHSFFTNQDRGLFFGEMKYRVKGIDNSYWEDILEYRQKIQWNPKLWDGENLTILGKEEVNKHDWIKKALEFSFLADSIDLLNFDKDYAKIWIDKNIKDSKNIKRITVFAFRNKEYQKMLMPILNTNHVQFNSKEENGMYILNIK</sequence>
<feature type="transmembrane region" description="Helical" evidence="1">
    <location>
        <begin position="232"/>
        <end position="258"/>
    </location>
</feature>
<dbReference type="OrthoDB" id="9820476at2"/>
<dbReference type="Proteomes" id="UP000294192">
    <property type="component" value="Unassembled WGS sequence"/>
</dbReference>
<evidence type="ECO:0000313" key="3">
    <source>
        <dbReference type="Proteomes" id="UP000294192"/>
    </source>
</evidence>
<organism evidence="2 3">
    <name type="scientific">Mycoplasma marinum</name>
    <dbReference type="NCBI Taxonomy" id="1937190"/>
    <lineage>
        <taxon>Bacteria</taxon>
        <taxon>Bacillati</taxon>
        <taxon>Mycoplasmatota</taxon>
        <taxon>Mollicutes</taxon>
        <taxon>Mycoplasmataceae</taxon>
        <taxon>Mycoplasma</taxon>
    </lineage>
</organism>
<dbReference type="RefSeq" id="WP_131598793.1">
    <property type="nucleotide sequence ID" value="NZ_PSZO01000006.1"/>
</dbReference>
<keyword evidence="1" id="KW-0472">Membrane</keyword>
<protein>
    <submittedName>
        <fullName evidence="2">Uncharacterized protein</fullName>
    </submittedName>
</protein>
<feature type="transmembrane region" description="Helical" evidence="1">
    <location>
        <begin position="29"/>
        <end position="48"/>
    </location>
</feature>
<feature type="transmembrane region" description="Helical" evidence="1">
    <location>
        <begin position="6"/>
        <end position="22"/>
    </location>
</feature>
<keyword evidence="1" id="KW-1133">Transmembrane helix</keyword>
<keyword evidence="3" id="KW-1185">Reference proteome</keyword>
<feature type="transmembrane region" description="Helical" evidence="1">
    <location>
        <begin position="467"/>
        <end position="488"/>
    </location>
</feature>
<feature type="transmembrane region" description="Helical" evidence="1">
    <location>
        <begin position="412"/>
        <end position="432"/>
    </location>
</feature>
<reference evidence="2 3" key="1">
    <citation type="submission" date="2018-02" db="EMBL/GenBank/DDBJ databases">
        <title>Mycoplasma marinum and Mycoplasma todarodis sp. nov., moderately halophilic and psychrotolerant mycoplasmas isolated from cephalopods.</title>
        <authorList>
            <person name="Viver T."/>
        </authorList>
    </citation>
    <scope>NUCLEOTIDE SEQUENCE [LARGE SCALE GENOMIC DNA]</scope>
    <source>
        <strain evidence="2 3">PE</strain>
    </source>
</reference>
<feature type="transmembrane region" description="Helical" evidence="1">
    <location>
        <begin position="189"/>
        <end position="206"/>
    </location>
</feature>